<dbReference type="Pfam" id="PF21073">
    <property type="entry name" value="GDH_HM1"/>
    <property type="match status" value="1"/>
</dbReference>
<dbReference type="PIRSF" id="PIRSF036761">
    <property type="entry name" value="GDH_Mll4104"/>
    <property type="match status" value="1"/>
</dbReference>
<sequence length="1592" mass="176283">MAETLVDRFYHHAPEEASRRDPDQREALARSLAELSRSRTPGQAAVRVVNPTQDQQGFTSRRTFVQVVTDDMPFLVDSVLGEISQHGLAARQLLHPQMVVDEATGEVVGTDPREAGDGRRAESWIVVEVDRVTDEGAREKLRTDLERVLDDVHRAVADWPAMRERARTIIADLRDAPPSTVDQSSVGPTVDFLTWMDDNHFTYLGYRTYDLVEEGDEAYLRSVPGSGLGILREAEGTATSLSPLRPEAAETAREARLLTVTKANTRATVHRPVPLDYVGIRRFDGQGRVIGEQRFLGLFTQSAYAEAAIRLPIAGDKVRQVLRHSGYAPSSHSGKDLVSVLESFPRDELFQAPVGYLEDIAQAVLRLEERPQARAFVRKDEFGRFVSALIFLPRDRYNSTNRLRVQKLLEDSYGGAMTDYSTRVGDGPLAQLHFTIKLPKDRPAETEPAELERALQEVTRTWTEDLTDAVAEQVEDEGEAGDLLATYSGVFPEAYKEDFGGQDAYFDITRLATLGRATSAARPHLYRAAGDGAGERRIKLYRTRPMSLTDVLPVFSHLGVEVTVQRPYEVELGTGTAHVYDFGLRADEESRWTGDGERTEEEVAAAFEEAFVAVWRGAAESDRLNSLVLTAGLDWRRVVVLRTLARYVRQVVTSSLGYVEQALVDNPEVARTLVDLFATRYDPDLDLDAEGRDGRAAELVAAIEKELESVASLDEDRILRTCTAVVEASLRTNFYQRDEDGEHKAHVSLKLRPSELPMLPEPRPAYEIWVYAPRVEGSHLRFGAVARGGLRWSDRREDFRTEVLGLVKAQMVKNAVIVPTGSKGAFFAKALPDPNVDRDAWLAEGKEAYTTFIRGMLDITDNRVGGEVVAPERVVRRDGDDTYLVVAADKGTASFSDLANSIAQSYGFWLDDAFASGGSAGYDHKEMGITARGAWESVKRHFRELGLDTQEEDFTVVGIGDMSGDVFGNGMLLSEHIRLVAAFDHRHVFIDPDPDAASSFAERKRLFELPRSSWADYDTSLISEGGGVWPRTAKSVPVSPQARAALGLEEDVTSMTPAELLRAILRAPVDLLWNGGIGTYVKSSRQSDAEIGDRANDAIRVDGRELRVRVVGEGGNLGCSQLGRIEAALSGVHINTDAIDNSAGVDSSDHEVNIKIALTPLVQDGAMTLEQRNELLESMTEDVADKVLRHNYEQNVLLGNARHQGDLMAPVHRRLVDYLAESAGLDPELEFLPDTKEWERRERENLGLTSPEFAVLIAYSKLGLKDALVDSPLPDDPAMDSAVHHYFPAPLVDACGSTLRDHPLRREIIVNEIANAMVNRGGVSFAYRALDETGATLVQIARAFHVVREVFGLAAYTDAVEALDNEVDTDTQSELYLEFRRLIDRAVRWFLHNRSLSGGMTAEIDRFAGAVRTMVPMLPDLLQGSERERMEQQVEWATANGVPEELARAYATCLDSFSLLDITELAMGMDRDVEEVAAVYFGVSEAFRFDSLLTHVSELPRQDRWSSLARGALRDDIYGVMRGLTGTIAERTTDGTVSQERVHAWMAENRAALTRTSQVLRTVGEMDHPDLAPLSVALRTLRGLVRQGSAGD</sequence>
<dbReference type="Pfam" id="PF21078">
    <property type="entry name" value="GDH_HM3"/>
    <property type="match status" value="1"/>
</dbReference>
<reference evidence="7 8" key="1">
    <citation type="submission" date="2018-07" db="EMBL/GenBank/DDBJ databases">
        <title>Complete genome sequencing of Ornithinimicrobium sp. AMA3305.</title>
        <authorList>
            <person name="Bae J.-W."/>
        </authorList>
    </citation>
    <scope>NUCLEOTIDE SEQUENCE [LARGE SCALE GENOMIC DNA]</scope>
    <source>
        <strain evidence="7 8">AMA3305</strain>
    </source>
</reference>
<organism evidence="7 8">
    <name type="scientific">Ornithinimicrobium avium</name>
    <dbReference type="NCBI Taxonomy" id="2283195"/>
    <lineage>
        <taxon>Bacteria</taxon>
        <taxon>Bacillati</taxon>
        <taxon>Actinomycetota</taxon>
        <taxon>Actinomycetes</taxon>
        <taxon>Micrococcales</taxon>
        <taxon>Ornithinimicrobiaceae</taxon>
        <taxon>Ornithinimicrobium</taxon>
    </lineage>
</organism>
<dbReference type="SUPFAM" id="SSF51735">
    <property type="entry name" value="NAD(P)-binding Rossmann-fold domains"/>
    <property type="match status" value="1"/>
</dbReference>
<feature type="domain" description="NAD-specific glutamate dehydrogenase C-terminal" evidence="3">
    <location>
        <begin position="1246"/>
        <end position="1582"/>
    </location>
</feature>
<dbReference type="InterPro" id="IPR049064">
    <property type="entry name" value="NAD_Glu_DH_ACT3"/>
</dbReference>
<dbReference type="GO" id="GO:0006538">
    <property type="term" value="P:L-glutamate catabolic process"/>
    <property type="evidence" value="ECO:0007669"/>
    <property type="project" value="InterPro"/>
</dbReference>
<feature type="domain" description="NAD-glutamate dehydrogenase catalytic" evidence="2">
    <location>
        <begin position="703"/>
        <end position="1199"/>
    </location>
</feature>
<dbReference type="GO" id="GO:0004352">
    <property type="term" value="F:glutamate dehydrogenase (NAD+) activity"/>
    <property type="evidence" value="ECO:0007669"/>
    <property type="project" value="InterPro"/>
</dbReference>
<accession>A0A345NLA4</accession>
<dbReference type="InterPro" id="IPR048381">
    <property type="entry name" value="GDH_C"/>
</dbReference>
<evidence type="ECO:0000313" key="7">
    <source>
        <dbReference type="EMBL" id="AXH95812.1"/>
    </source>
</evidence>
<keyword evidence="8" id="KW-1185">Reference proteome</keyword>
<dbReference type="RefSeq" id="WP_114927577.1">
    <property type="nucleotide sequence ID" value="NZ_CP031229.1"/>
</dbReference>
<dbReference type="PANTHER" id="PTHR43403">
    <property type="entry name" value="NAD-SPECIFIC GLUTAMATE DEHYDROGENASE"/>
    <property type="match status" value="1"/>
</dbReference>
<dbReference type="InterPro" id="IPR049059">
    <property type="entry name" value="NAD_Glu_DH_HM1"/>
</dbReference>
<dbReference type="InterPro" id="IPR046346">
    <property type="entry name" value="Aminoacid_DH-like_N_sf"/>
</dbReference>
<dbReference type="SUPFAM" id="SSF53223">
    <property type="entry name" value="Aminoacid dehydrogenase-like, N-terminal domain"/>
    <property type="match status" value="1"/>
</dbReference>
<evidence type="ECO:0000259" key="6">
    <source>
        <dbReference type="Pfam" id="PF21077"/>
    </source>
</evidence>
<name>A0A345NLA4_9MICO</name>
<dbReference type="InterPro" id="IPR028971">
    <property type="entry name" value="NAD-GDH_cat"/>
</dbReference>
<dbReference type="Pfam" id="PF05088">
    <property type="entry name" value="Bac_GDH_CD"/>
    <property type="match status" value="1"/>
</dbReference>
<dbReference type="Pfam" id="PF21074">
    <property type="entry name" value="GDH_C"/>
    <property type="match status" value="1"/>
</dbReference>
<dbReference type="InterPro" id="IPR049056">
    <property type="entry name" value="NAD_Glu_DH_HM3"/>
</dbReference>
<dbReference type="Proteomes" id="UP000253790">
    <property type="component" value="Chromosome"/>
</dbReference>
<dbReference type="Gene3D" id="3.40.50.720">
    <property type="entry name" value="NAD(P)-binding Rossmann-like Domain"/>
    <property type="match status" value="1"/>
</dbReference>
<evidence type="ECO:0000259" key="2">
    <source>
        <dbReference type="Pfam" id="PF05088"/>
    </source>
</evidence>
<protein>
    <submittedName>
        <fullName evidence="7">NAD-glutamate dehydrogenase</fullName>
    </submittedName>
</protein>
<proteinExistence type="predicted"/>
<evidence type="ECO:0000259" key="3">
    <source>
        <dbReference type="Pfam" id="PF21074"/>
    </source>
</evidence>
<dbReference type="InterPro" id="IPR049062">
    <property type="entry name" value="NAD_Glu_DH_ACT2"/>
</dbReference>
<feature type="domain" description="NAD-glutamate dehydrogenase ACT2" evidence="5">
    <location>
        <begin position="374"/>
        <end position="463"/>
    </location>
</feature>
<evidence type="ECO:0000313" key="8">
    <source>
        <dbReference type="Proteomes" id="UP000253790"/>
    </source>
</evidence>
<feature type="domain" description="NAD-glutamate dehydrogenase N-terminal ACT1" evidence="4">
    <location>
        <begin position="6"/>
        <end position="145"/>
    </location>
</feature>
<feature type="domain" description="NAD-glutamate dehydrogenase ACT3" evidence="6">
    <location>
        <begin position="524"/>
        <end position="591"/>
    </location>
</feature>
<dbReference type="InterPro" id="IPR036291">
    <property type="entry name" value="NAD(P)-bd_dom_sf"/>
</dbReference>
<dbReference type="PANTHER" id="PTHR43403:SF1">
    <property type="entry name" value="NAD-SPECIFIC GLUTAMATE DEHYDROGENASE"/>
    <property type="match status" value="1"/>
</dbReference>
<gene>
    <name evidence="7" type="ORF">DV701_06435</name>
</gene>
<feature type="region of interest" description="Disordered" evidence="1">
    <location>
        <begin position="1"/>
        <end position="24"/>
    </location>
</feature>
<dbReference type="InterPro" id="IPR007780">
    <property type="entry name" value="NAD_Glu_DH_bac"/>
</dbReference>
<dbReference type="Pfam" id="PF21075">
    <property type="entry name" value="GDH_ACT1"/>
    <property type="match status" value="1"/>
</dbReference>
<dbReference type="Pfam" id="PF21079">
    <property type="entry name" value="GDH_HM2"/>
    <property type="match status" value="1"/>
</dbReference>
<dbReference type="Pfam" id="PF21076">
    <property type="entry name" value="GDH_ACT2"/>
    <property type="match status" value="1"/>
</dbReference>
<dbReference type="KEGG" id="orn:DV701_06435"/>
<evidence type="ECO:0000256" key="1">
    <source>
        <dbReference type="SAM" id="MobiDB-lite"/>
    </source>
</evidence>
<evidence type="ECO:0000259" key="4">
    <source>
        <dbReference type="Pfam" id="PF21075"/>
    </source>
</evidence>
<dbReference type="OrthoDB" id="9758052at2"/>
<dbReference type="InterPro" id="IPR024727">
    <property type="entry name" value="NAD_Glu_DH_N_ACT1"/>
</dbReference>
<dbReference type="Pfam" id="PF21077">
    <property type="entry name" value="GDH_ACT3"/>
    <property type="match status" value="1"/>
</dbReference>
<evidence type="ECO:0000259" key="5">
    <source>
        <dbReference type="Pfam" id="PF21076"/>
    </source>
</evidence>
<dbReference type="InterPro" id="IPR049058">
    <property type="entry name" value="NAD_Glu_DH_HM2"/>
</dbReference>
<dbReference type="GO" id="GO:0004069">
    <property type="term" value="F:L-aspartate:2-oxoglutarate aminotransferase activity"/>
    <property type="evidence" value="ECO:0007669"/>
    <property type="project" value="InterPro"/>
</dbReference>
<dbReference type="EMBL" id="CP031229">
    <property type="protein sequence ID" value="AXH95812.1"/>
    <property type="molecule type" value="Genomic_DNA"/>
</dbReference>